<dbReference type="EMBL" id="VDLU01000001">
    <property type="protein sequence ID" value="TNJ30122.1"/>
    <property type="molecule type" value="Genomic_DNA"/>
</dbReference>
<dbReference type="PANTHER" id="PTHR45809">
    <property type="entry name" value="VIRAL IAP-ASSOCIATED FACTOR HOMOLOG"/>
    <property type="match status" value="1"/>
</dbReference>
<accession>A0A4Z1SWC3</accession>
<sequence length="232" mass="26143">MLPNSRIDRPNTSEWQDIFDKKALGVTQGELYDRRLELEAQQEEAARIDQRRQDLKNRIQDESESSIEMSSDDEEFLEHYKSKLLARHAANINLHARGFLHEIGAQQYKEAVEKGECVILLHSEGVRESCRTKMLLSQLAQTYQRGSTRFYCIKATDASPGYPDAMCPTLLVYHEGTPTTTLVGAAQCGGMNVTVTDLRGILSSHTSIEAPEEQERVSASIDVIRAKMRADK</sequence>
<evidence type="ECO:0000313" key="3">
    <source>
        <dbReference type="EMBL" id="TNJ30122.1"/>
    </source>
</evidence>
<protein>
    <recommendedName>
        <fullName evidence="5">Phosducin thioredoxin-like domain-containing protein</fullName>
    </recommendedName>
</protein>
<dbReference type="GO" id="GO:0006457">
    <property type="term" value="P:protein folding"/>
    <property type="evidence" value="ECO:0007669"/>
    <property type="project" value="TreeGrafter"/>
</dbReference>
<organism evidence="3 4">
    <name type="scientific">Giardia muris</name>
    <dbReference type="NCBI Taxonomy" id="5742"/>
    <lineage>
        <taxon>Eukaryota</taxon>
        <taxon>Metamonada</taxon>
        <taxon>Diplomonadida</taxon>
        <taxon>Hexamitidae</taxon>
        <taxon>Giardiinae</taxon>
        <taxon>Giardia</taxon>
    </lineage>
</organism>
<evidence type="ECO:0000256" key="1">
    <source>
        <dbReference type="ARBA" id="ARBA00009686"/>
    </source>
</evidence>
<dbReference type="InterPro" id="IPR051498">
    <property type="entry name" value="Phosducin-like_chap/apop_reg"/>
</dbReference>
<evidence type="ECO:0000256" key="2">
    <source>
        <dbReference type="SAM" id="Coils"/>
    </source>
</evidence>
<comment type="caution">
    <text evidence="3">The sequence shown here is derived from an EMBL/GenBank/DDBJ whole genome shotgun (WGS) entry which is preliminary data.</text>
</comment>
<keyword evidence="4" id="KW-1185">Reference proteome</keyword>
<proteinExistence type="inferred from homology"/>
<dbReference type="SUPFAM" id="SSF52833">
    <property type="entry name" value="Thioredoxin-like"/>
    <property type="match status" value="1"/>
</dbReference>
<dbReference type="VEuPathDB" id="GiardiaDB:GMRT_11077"/>
<dbReference type="InterPro" id="IPR036249">
    <property type="entry name" value="Thioredoxin-like_sf"/>
</dbReference>
<dbReference type="Proteomes" id="UP000315496">
    <property type="component" value="Chromosome 1"/>
</dbReference>
<feature type="coiled-coil region" evidence="2">
    <location>
        <begin position="38"/>
        <end position="65"/>
    </location>
</feature>
<evidence type="ECO:0008006" key="5">
    <source>
        <dbReference type="Google" id="ProtNLM"/>
    </source>
</evidence>
<dbReference type="OrthoDB" id="45518at2759"/>
<evidence type="ECO:0000313" key="4">
    <source>
        <dbReference type="Proteomes" id="UP000315496"/>
    </source>
</evidence>
<dbReference type="GO" id="GO:0005737">
    <property type="term" value="C:cytoplasm"/>
    <property type="evidence" value="ECO:0007669"/>
    <property type="project" value="TreeGrafter"/>
</dbReference>
<dbReference type="Gene3D" id="3.40.30.10">
    <property type="entry name" value="Glutaredoxin"/>
    <property type="match status" value="1"/>
</dbReference>
<keyword evidence="2" id="KW-0175">Coiled coil</keyword>
<comment type="similarity">
    <text evidence="1">Belongs to the phosducin family.</text>
</comment>
<name>A0A4Z1SWC3_GIAMU</name>
<gene>
    <name evidence="3" type="ORF">GMRT_11077</name>
</gene>
<dbReference type="AlphaFoldDB" id="A0A4Z1SWC3"/>
<reference evidence="3 4" key="1">
    <citation type="submission" date="2019-05" db="EMBL/GenBank/DDBJ databases">
        <title>The compact genome of Giardia muris reveals important steps in the evolution of intestinal protozoan parasites.</title>
        <authorList>
            <person name="Xu F."/>
            <person name="Jimenez-Gonzalez A."/>
            <person name="Einarsson E."/>
            <person name="Astvaldsson A."/>
            <person name="Peirasmaki D."/>
            <person name="Eckmann L."/>
            <person name="Andersson J.O."/>
            <person name="Svard S.G."/>
            <person name="Jerlstrom-Hultqvist J."/>
        </authorList>
    </citation>
    <scope>NUCLEOTIDE SEQUENCE [LARGE SCALE GENOMIC DNA]</scope>
    <source>
        <strain evidence="3 4">Roberts-Thomson</strain>
    </source>
</reference>
<dbReference type="PANTHER" id="PTHR45809:SF3">
    <property type="entry name" value="VIRAL IAP-ASSOCIATED FACTOR HOMOLOG"/>
    <property type="match status" value="1"/>
</dbReference>